<dbReference type="Proteomes" id="UP000076798">
    <property type="component" value="Unassembled WGS sequence"/>
</dbReference>
<evidence type="ECO:0000313" key="1">
    <source>
        <dbReference type="EMBL" id="KZT34931.1"/>
    </source>
</evidence>
<accession>A0A166A3U0</accession>
<reference evidence="1 2" key="1">
    <citation type="journal article" date="2016" name="Mol. Biol. Evol.">
        <title>Comparative Genomics of Early-Diverging Mushroom-Forming Fungi Provides Insights into the Origins of Lignocellulose Decay Capabilities.</title>
        <authorList>
            <person name="Nagy L.G."/>
            <person name="Riley R."/>
            <person name="Tritt A."/>
            <person name="Adam C."/>
            <person name="Daum C."/>
            <person name="Floudas D."/>
            <person name="Sun H."/>
            <person name="Yadav J.S."/>
            <person name="Pangilinan J."/>
            <person name="Larsson K.H."/>
            <person name="Matsuura K."/>
            <person name="Barry K."/>
            <person name="Labutti K."/>
            <person name="Kuo R."/>
            <person name="Ohm R.A."/>
            <person name="Bhattacharya S.S."/>
            <person name="Shirouzu T."/>
            <person name="Yoshinaga Y."/>
            <person name="Martin F.M."/>
            <person name="Grigoriev I.V."/>
            <person name="Hibbett D.S."/>
        </authorList>
    </citation>
    <scope>NUCLEOTIDE SEQUENCE [LARGE SCALE GENOMIC DNA]</scope>
    <source>
        <strain evidence="1 2">HHB10207 ss-3</strain>
    </source>
</reference>
<proteinExistence type="predicted"/>
<keyword evidence="2" id="KW-1185">Reference proteome</keyword>
<dbReference type="AlphaFoldDB" id="A0A166A3U0"/>
<evidence type="ECO:0000313" key="2">
    <source>
        <dbReference type="Proteomes" id="UP000076798"/>
    </source>
</evidence>
<name>A0A166A3U0_9AGAM</name>
<organism evidence="1 2">
    <name type="scientific">Sistotremastrum suecicum HHB10207 ss-3</name>
    <dbReference type="NCBI Taxonomy" id="1314776"/>
    <lineage>
        <taxon>Eukaryota</taxon>
        <taxon>Fungi</taxon>
        <taxon>Dikarya</taxon>
        <taxon>Basidiomycota</taxon>
        <taxon>Agaricomycotina</taxon>
        <taxon>Agaricomycetes</taxon>
        <taxon>Sistotremastrales</taxon>
        <taxon>Sistotremastraceae</taxon>
        <taxon>Sistotremastrum</taxon>
    </lineage>
</organism>
<dbReference type="EMBL" id="KV428160">
    <property type="protein sequence ID" value="KZT34931.1"/>
    <property type="molecule type" value="Genomic_DNA"/>
</dbReference>
<gene>
    <name evidence="1" type="ORF">SISSUDRAFT_1052186</name>
</gene>
<protein>
    <submittedName>
        <fullName evidence="1">Uncharacterized protein</fullName>
    </submittedName>
</protein>
<sequence>MEEGAEYVFDFLDPNEPGGLFIVLDPPDQGRILDTLARSILRPPEDESEHDTESLLALACIVAFHGVIRLDPEKMKVRLYPVIHMVLRSLMLAPRFPVIFHRRRNSFRCANSSFTSVETRSTGHYVSQSSYILYC</sequence>